<accession>A0A934K539</accession>
<keyword evidence="5" id="KW-0238">DNA-binding</keyword>
<sequence length="360" mass="40672">MVPRRVRVLDSDPVATARAAGLRYVNDGSPGIRRQPKPRGGFRYVGVDGRAITRATEIQRIAHIAIPPAWTDVWISPAANGHIQATGRDARKRKQYRYHKRWREARDATKYERTIAFGEVLPRIRVRVDKDLRGSELSRERVLATIVRLLDSTYIRVGNEEYARENRSFGLTTMRDHHVEVEGSKLRFQFRGKSGKQHTVAIADRRVARVVSRLQDLPGQQLFQWQDDDGELHGVESDDVNAYIREASGEDFTAKDFRTWGGTVLAAWALQELGEYASQTQAKRHVVEAVESVARHLGNTPAVCRRCYVHPEVISAHLDGALLANLERRAEETLAQSLDDLSGREAAVLAFLRRRIAEAA</sequence>
<keyword evidence="6" id="KW-0413">Isomerase</keyword>
<evidence type="ECO:0000313" key="9">
    <source>
        <dbReference type="EMBL" id="MBJ7595733.1"/>
    </source>
</evidence>
<dbReference type="PROSITE" id="PS52038">
    <property type="entry name" value="TOPO_IB_2"/>
    <property type="match status" value="1"/>
</dbReference>
<comment type="catalytic activity">
    <reaction evidence="1">
        <text>ATP-independent breakage of single-stranded DNA, followed by passage and rejoining.</text>
        <dbReference type="EC" id="5.6.2.1"/>
    </reaction>
</comment>
<reference evidence="9 12" key="3">
    <citation type="submission" date="2020-10" db="EMBL/GenBank/DDBJ databases">
        <title>Ca. Dormibacterota MAGs.</title>
        <authorList>
            <person name="Montgomery K."/>
        </authorList>
    </citation>
    <scope>NUCLEOTIDE SEQUENCE [LARGE SCALE GENOMIC DNA]</scope>
    <source>
        <strain evidence="9">SC8812_S17_18</strain>
    </source>
</reference>
<dbReference type="InterPro" id="IPR049331">
    <property type="entry name" value="Top1B_N_bact"/>
</dbReference>
<evidence type="ECO:0000256" key="1">
    <source>
        <dbReference type="ARBA" id="ARBA00000213"/>
    </source>
</evidence>
<organism evidence="10 11">
    <name type="scientific">Candidatus Aeolococcus gillhamiae</name>
    <dbReference type="NCBI Taxonomy" id="3127015"/>
    <lineage>
        <taxon>Bacteria</taxon>
        <taxon>Bacillati</taxon>
        <taxon>Candidatus Dormiibacterota</taxon>
        <taxon>Candidatus Dormibacteria</taxon>
        <taxon>Candidatus Aeolococcales</taxon>
        <taxon>Candidatus Aeolococcaceae</taxon>
        <taxon>Candidatus Aeolococcus</taxon>
    </lineage>
</organism>
<dbReference type="SUPFAM" id="SSF56349">
    <property type="entry name" value="DNA breaking-rejoining enzymes"/>
    <property type="match status" value="1"/>
</dbReference>
<dbReference type="Pfam" id="PF21338">
    <property type="entry name" value="Top1B_N_bact"/>
    <property type="match status" value="1"/>
</dbReference>
<evidence type="ECO:0000256" key="4">
    <source>
        <dbReference type="ARBA" id="ARBA00023029"/>
    </source>
</evidence>
<evidence type="ECO:0000313" key="12">
    <source>
        <dbReference type="Proteomes" id="UP000606991"/>
    </source>
</evidence>
<dbReference type="Proteomes" id="UP000606991">
    <property type="component" value="Unassembled WGS sequence"/>
</dbReference>
<dbReference type="Gene3D" id="3.90.15.10">
    <property type="entry name" value="Topoisomerase I, Chain A, domain 3"/>
    <property type="match status" value="1"/>
</dbReference>
<dbReference type="InterPro" id="IPR035447">
    <property type="entry name" value="DNA_topo_I_N_sf"/>
</dbReference>
<protein>
    <recommendedName>
        <fullName evidence="3">DNA topoisomerase</fullName>
        <ecNumber evidence="3">5.6.2.1</ecNumber>
    </recommendedName>
</protein>
<dbReference type="SUPFAM" id="SSF55869">
    <property type="entry name" value="DNA topoisomerase I domain"/>
    <property type="match status" value="1"/>
</dbReference>
<dbReference type="EMBL" id="QHBU01000046">
    <property type="protein sequence ID" value="PZR83074.1"/>
    <property type="molecule type" value="Genomic_DNA"/>
</dbReference>
<dbReference type="Gene3D" id="1.10.132.120">
    <property type="match status" value="1"/>
</dbReference>
<evidence type="ECO:0000313" key="11">
    <source>
        <dbReference type="Proteomes" id="UP000248724"/>
    </source>
</evidence>
<dbReference type="InterPro" id="IPR011010">
    <property type="entry name" value="DNA_brk_join_enz"/>
</dbReference>
<evidence type="ECO:0000256" key="2">
    <source>
        <dbReference type="ARBA" id="ARBA00006645"/>
    </source>
</evidence>
<feature type="domain" description="DNA topoisomerase I catalytic core eukaryotic-type" evidence="7">
    <location>
        <begin position="101"/>
        <end position="305"/>
    </location>
</feature>
<keyword evidence="4" id="KW-0799">Topoisomerase</keyword>
<evidence type="ECO:0000256" key="5">
    <source>
        <dbReference type="ARBA" id="ARBA00023125"/>
    </source>
</evidence>
<dbReference type="PRINTS" id="PR00416">
    <property type="entry name" value="EUTPISMRASEI"/>
</dbReference>
<reference evidence="10 11" key="1">
    <citation type="journal article" date="2017" name="Nature">
        <title>Atmospheric trace gases support primary production in Antarctic desert surface soil.</title>
        <authorList>
            <person name="Ji M."/>
            <person name="Greening C."/>
            <person name="Vanwonterghem I."/>
            <person name="Carere C.R."/>
            <person name="Bay S.K."/>
            <person name="Steen J.A."/>
            <person name="Montgomery K."/>
            <person name="Lines T."/>
            <person name="Beardall J."/>
            <person name="van Dorst J."/>
            <person name="Snape I."/>
            <person name="Stott M.B."/>
            <person name="Hugenholtz P."/>
            <person name="Ferrari B.C."/>
        </authorList>
    </citation>
    <scope>NUCLEOTIDE SEQUENCE [LARGE SCALE GENOMIC DNA]</scope>
    <source>
        <strain evidence="10">RRmetagenome_bin12</strain>
    </source>
</reference>
<feature type="domain" description="DNA topoisomerase IB N-terminal" evidence="8">
    <location>
        <begin position="41"/>
        <end position="89"/>
    </location>
</feature>
<dbReference type="InterPro" id="IPR014711">
    <property type="entry name" value="TopoI_cat_a-hlx-sub_euk"/>
</dbReference>
<dbReference type="EC" id="5.6.2.1" evidence="3"/>
<comment type="caution">
    <text evidence="10">The sequence shown here is derived from an EMBL/GenBank/DDBJ whole genome shotgun (WGS) entry which is preliminary data.</text>
</comment>
<evidence type="ECO:0000256" key="3">
    <source>
        <dbReference type="ARBA" id="ARBA00012891"/>
    </source>
</evidence>
<accession>A0A2W6AHP1</accession>
<evidence type="ECO:0000259" key="7">
    <source>
        <dbReference type="Pfam" id="PF01028"/>
    </source>
</evidence>
<reference evidence="10" key="2">
    <citation type="submission" date="2018-05" db="EMBL/GenBank/DDBJ databases">
        <authorList>
            <person name="Ferrari B."/>
        </authorList>
    </citation>
    <scope>NUCLEOTIDE SEQUENCE</scope>
    <source>
        <strain evidence="10">RRmetagenome_bin12</strain>
    </source>
</reference>
<evidence type="ECO:0000259" key="8">
    <source>
        <dbReference type="Pfam" id="PF21338"/>
    </source>
</evidence>
<dbReference type="EMBL" id="JAEKNS010000131">
    <property type="protein sequence ID" value="MBJ7595733.1"/>
    <property type="molecule type" value="Genomic_DNA"/>
</dbReference>
<dbReference type="Gene3D" id="3.30.66.10">
    <property type="entry name" value="DNA topoisomerase I domain"/>
    <property type="match status" value="1"/>
</dbReference>
<dbReference type="GO" id="GO:0003917">
    <property type="term" value="F:DNA topoisomerase type I (single strand cut, ATP-independent) activity"/>
    <property type="evidence" value="ECO:0007669"/>
    <property type="project" value="UniProtKB-EC"/>
</dbReference>
<proteinExistence type="inferred from homology"/>
<evidence type="ECO:0000256" key="6">
    <source>
        <dbReference type="ARBA" id="ARBA00023235"/>
    </source>
</evidence>
<name>A0A2W6AHP1_9BACT</name>
<comment type="similarity">
    <text evidence="2">Belongs to the type IB topoisomerase family.</text>
</comment>
<dbReference type="GO" id="GO:0006265">
    <property type="term" value="P:DNA topological change"/>
    <property type="evidence" value="ECO:0007669"/>
    <property type="project" value="InterPro"/>
</dbReference>
<dbReference type="InterPro" id="IPR013500">
    <property type="entry name" value="TopoI_cat_euk"/>
</dbReference>
<dbReference type="CDD" id="cd00659">
    <property type="entry name" value="Topo_IB_C"/>
    <property type="match status" value="1"/>
</dbReference>
<dbReference type="AlphaFoldDB" id="A0A2W6AHP1"/>
<dbReference type="GO" id="GO:0003677">
    <property type="term" value="F:DNA binding"/>
    <property type="evidence" value="ECO:0007669"/>
    <property type="project" value="UniProtKB-KW"/>
</dbReference>
<dbReference type="Pfam" id="PF01028">
    <property type="entry name" value="Topoisom_I"/>
    <property type="match status" value="1"/>
</dbReference>
<dbReference type="Proteomes" id="UP000248724">
    <property type="component" value="Unassembled WGS sequence"/>
</dbReference>
<gene>
    <name evidence="10" type="ORF">DLM65_02675</name>
    <name evidence="9" type="ORF">JF886_12895</name>
</gene>
<evidence type="ECO:0000313" key="10">
    <source>
        <dbReference type="EMBL" id="PZR83074.1"/>
    </source>
</evidence>
<dbReference type="InterPro" id="IPR001631">
    <property type="entry name" value="TopoI"/>
</dbReference>